<feature type="domain" description="Retrotransposon gag" evidence="2">
    <location>
        <begin position="79"/>
        <end position="166"/>
    </location>
</feature>
<reference evidence="3" key="1">
    <citation type="journal article" date="2007" name="Theor. Appl. Genet.">
        <title>Fine mapping of the Pc locus of Sorghum bicolor, a gene controlling the reaction to a fungal pathogen and its host-selective toxin.</title>
        <authorList>
            <person name="Nagy E.D."/>
            <person name="Lee T.C."/>
            <person name="Ramakrishna W."/>
            <person name="Xu Z."/>
            <person name="Klein P.E."/>
            <person name="SanMiguel P."/>
            <person name="Cheng C.P."/>
            <person name="Li J."/>
            <person name="Devos K.M."/>
            <person name="Schertz K."/>
            <person name="Dunkle L."/>
            <person name="Bennetzen J.L."/>
        </authorList>
    </citation>
    <scope>NUCLEOTIDE SEQUENCE</scope>
</reference>
<dbReference type="Pfam" id="PF03732">
    <property type="entry name" value="Retrotrans_gag"/>
    <property type="match status" value="1"/>
</dbReference>
<name>B3VTB9_SORBI</name>
<organism evidence="3">
    <name type="scientific">Sorghum bicolor</name>
    <name type="common">Sorghum</name>
    <name type="synonym">Sorghum vulgare</name>
    <dbReference type="NCBI Taxonomy" id="4558"/>
    <lineage>
        <taxon>Eukaryota</taxon>
        <taxon>Viridiplantae</taxon>
        <taxon>Streptophyta</taxon>
        <taxon>Embryophyta</taxon>
        <taxon>Tracheophyta</taxon>
        <taxon>Spermatophyta</taxon>
        <taxon>Magnoliopsida</taxon>
        <taxon>Liliopsida</taxon>
        <taxon>Poales</taxon>
        <taxon>Poaceae</taxon>
        <taxon>PACMAD clade</taxon>
        <taxon>Panicoideae</taxon>
        <taxon>Andropogonodae</taxon>
        <taxon>Andropogoneae</taxon>
        <taxon>Sorghinae</taxon>
        <taxon>Sorghum</taxon>
    </lineage>
</organism>
<dbReference type="AlphaFoldDB" id="B3VTB9"/>
<evidence type="ECO:0000313" key="3">
    <source>
        <dbReference type="EMBL" id="ACE86398.1"/>
    </source>
</evidence>
<reference evidence="3" key="2">
    <citation type="journal article" date="2008" name="Genome Res.">
        <title>Pathogen corruption and site-directed recombination at a plant disease resistance gene cluster.</title>
        <authorList>
            <person name="Nagy E.D."/>
            <person name="Bennetzen J.L."/>
        </authorList>
    </citation>
    <scope>NUCLEOTIDE SEQUENCE</scope>
</reference>
<protein>
    <submittedName>
        <fullName evidence="3">Putative retroelement protein</fullName>
    </submittedName>
</protein>
<dbReference type="EMBL" id="EU810765">
    <property type="protein sequence ID" value="ACE86398.1"/>
    <property type="molecule type" value="Genomic_DNA"/>
</dbReference>
<dbReference type="InterPro" id="IPR005162">
    <property type="entry name" value="Retrotrans_gag_dom"/>
</dbReference>
<feature type="region of interest" description="Disordered" evidence="1">
    <location>
        <begin position="1"/>
        <end position="38"/>
    </location>
</feature>
<proteinExistence type="predicted"/>
<evidence type="ECO:0000259" key="2">
    <source>
        <dbReference type="Pfam" id="PF03732"/>
    </source>
</evidence>
<evidence type="ECO:0000256" key="1">
    <source>
        <dbReference type="SAM" id="MobiDB-lite"/>
    </source>
</evidence>
<sequence>MAHRRCQAPPTAAWRPRLHPTMTPATRGAPASTQGNGSPKFHKIEFTTYDGSVDPLNWLTQFEQFFWAQLTSASQRTWMASYHLTRDAQTWYYALEEDEGQPPWDRFKDLCRLRFGPPIRGTRLAELGQLPFHSMVEEFAGYFQAVLAHTQDISTRQKAELFVGGLPNHIGVDSSDYIDDDLFTATEDAADATVESPMAPPDGVAARALVVSVYALAGIHTYHTMLLAITINGECLLALLDTGSTHTFL</sequence>
<accession>B3VTB9</accession>